<evidence type="ECO:0000256" key="1">
    <source>
        <dbReference type="ARBA" id="ARBA00008791"/>
    </source>
</evidence>
<sequence>MKPTFVVLTDLSPGAARAAHVAALLAAAAGAELVLLHLEAEPVVEPEFGLLPLPAHYLDQQQRDTVAALAALARSLAAPVRVQPNRGGLHDTLQLVIRRQMPLLLVLGLAPEHALIDQLLYSYALPVLRATHLPLLLVPAAGLPEEAQLPRQVALAIDGERFQLSAASCRVAALVESWQAEYTVVHVAPPDGPTLNMHDVVTTAHDGGLLSARVISSSTYQLRHAVCGAGLVQAVVDTQADLLVLVARPRSFLDELFHRSATAEVLPRSPVPVLLLPAAAVAAPTAARQAADGLLY</sequence>
<dbReference type="PANTHER" id="PTHR46268:SF27">
    <property type="entry name" value="UNIVERSAL STRESS PROTEIN RV2623"/>
    <property type="match status" value="1"/>
</dbReference>
<reference evidence="5" key="1">
    <citation type="submission" date="2018-05" db="EMBL/GenBank/DDBJ databases">
        <authorList>
            <person name="Nie L."/>
        </authorList>
    </citation>
    <scope>NUCLEOTIDE SEQUENCE [LARGE SCALE GENOMIC DNA]</scope>
    <source>
        <strain evidence="5">NL</strain>
    </source>
</reference>
<feature type="domain" description="UspA" evidence="3">
    <location>
        <begin position="5"/>
        <end position="139"/>
    </location>
</feature>
<comment type="similarity">
    <text evidence="1">Belongs to the universal stress protein A family.</text>
</comment>
<accession>A0A328BVW8</accession>
<dbReference type="Pfam" id="PF00582">
    <property type="entry name" value="Usp"/>
    <property type="match status" value="2"/>
</dbReference>
<dbReference type="OrthoDB" id="871451at2"/>
<name>A0A328BVW8_9BACT</name>
<dbReference type="PANTHER" id="PTHR46268">
    <property type="entry name" value="STRESS RESPONSE PROTEIN NHAX"/>
    <property type="match status" value="1"/>
</dbReference>
<evidence type="ECO:0000313" key="5">
    <source>
        <dbReference type="Proteomes" id="UP000248553"/>
    </source>
</evidence>
<organism evidence="4 5">
    <name type="scientific">Hymenobacter edaphi</name>
    <dbReference type="NCBI Taxonomy" id="2211146"/>
    <lineage>
        <taxon>Bacteria</taxon>
        <taxon>Pseudomonadati</taxon>
        <taxon>Bacteroidota</taxon>
        <taxon>Cytophagia</taxon>
        <taxon>Cytophagales</taxon>
        <taxon>Hymenobacteraceae</taxon>
        <taxon>Hymenobacter</taxon>
    </lineage>
</organism>
<keyword evidence="5" id="KW-1185">Reference proteome</keyword>
<dbReference type="InterPro" id="IPR014729">
    <property type="entry name" value="Rossmann-like_a/b/a_fold"/>
</dbReference>
<gene>
    <name evidence="4" type="ORF">DLM85_03840</name>
</gene>
<proteinExistence type="inferred from homology"/>
<dbReference type="Proteomes" id="UP000248553">
    <property type="component" value="Unassembled WGS sequence"/>
</dbReference>
<comment type="caution">
    <text evidence="4">The sequence shown here is derived from an EMBL/GenBank/DDBJ whole genome shotgun (WGS) entry which is preliminary data.</text>
</comment>
<feature type="domain" description="UspA" evidence="3">
    <location>
        <begin position="152"/>
        <end position="276"/>
    </location>
</feature>
<dbReference type="AlphaFoldDB" id="A0A328BVW8"/>
<dbReference type="Gene3D" id="3.40.50.620">
    <property type="entry name" value="HUPs"/>
    <property type="match status" value="2"/>
</dbReference>
<dbReference type="RefSeq" id="WP_111476730.1">
    <property type="nucleotide sequence ID" value="NZ_QHKM01000001.1"/>
</dbReference>
<evidence type="ECO:0000259" key="3">
    <source>
        <dbReference type="Pfam" id="PF00582"/>
    </source>
</evidence>
<feature type="chain" id="PRO_5016379047" description="UspA domain-containing protein" evidence="2">
    <location>
        <begin position="19"/>
        <end position="296"/>
    </location>
</feature>
<keyword evidence="2" id="KW-0732">Signal</keyword>
<dbReference type="InterPro" id="IPR006016">
    <property type="entry name" value="UspA"/>
</dbReference>
<dbReference type="EMBL" id="QHKM01000001">
    <property type="protein sequence ID" value="RAK69994.1"/>
    <property type="molecule type" value="Genomic_DNA"/>
</dbReference>
<dbReference type="SUPFAM" id="SSF52402">
    <property type="entry name" value="Adenine nucleotide alpha hydrolases-like"/>
    <property type="match status" value="2"/>
</dbReference>
<feature type="signal peptide" evidence="2">
    <location>
        <begin position="1"/>
        <end position="18"/>
    </location>
</feature>
<evidence type="ECO:0000256" key="2">
    <source>
        <dbReference type="SAM" id="SignalP"/>
    </source>
</evidence>
<evidence type="ECO:0000313" key="4">
    <source>
        <dbReference type="EMBL" id="RAK69994.1"/>
    </source>
</evidence>
<protein>
    <recommendedName>
        <fullName evidence="3">UspA domain-containing protein</fullName>
    </recommendedName>
</protein>